<feature type="transmembrane region" description="Helical" evidence="9">
    <location>
        <begin position="742"/>
        <end position="762"/>
    </location>
</feature>
<comment type="caution">
    <text evidence="11">The sequence shown here is derived from an EMBL/GenBank/DDBJ whole genome shotgun (WGS) entry which is preliminary data.</text>
</comment>
<dbReference type="Proteomes" id="UP000236370">
    <property type="component" value="Unassembled WGS sequence"/>
</dbReference>
<dbReference type="VGNC" id="VGNC:7123">
    <property type="gene designation" value="SIDT1"/>
</dbReference>
<accession>A0A6D2WVE0</accession>
<feature type="transmembrane region" description="Helical" evidence="9">
    <location>
        <begin position="444"/>
        <end position="464"/>
    </location>
</feature>
<comment type="similarity">
    <text evidence="2">Belongs to the SID1 family.</text>
</comment>
<keyword evidence="4 10" id="KW-0732">Signal</keyword>
<feature type="compositionally biased region" description="Polar residues" evidence="8">
    <location>
        <begin position="364"/>
        <end position="374"/>
    </location>
</feature>
<feature type="compositionally biased region" description="Acidic residues" evidence="8">
    <location>
        <begin position="398"/>
        <end position="408"/>
    </location>
</feature>
<evidence type="ECO:0000256" key="3">
    <source>
        <dbReference type="ARBA" id="ARBA00022692"/>
    </source>
</evidence>
<dbReference type="Pfam" id="PF13965">
    <property type="entry name" value="SID-1_RNA_chan"/>
    <property type="match status" value="1"/>
</dbReference>
<sequence length="827" mass="93952">MRGCLRLALLCALPWLLLAASPGHTAKSPRQPPAPRRDPFDAARGADFDHVYSGVVNLSTENIYSFNYTSQPDQVTAVRVYVNSSSENLNYPVLVVVRQQKEVLSWQVPLLFQGLYQRSYNYQEVSRTLCPSEATNETGPLQQLIFVDVASMAPLGAQYKLLVTKLKHFQLRTNVAFHFTASPSQPQYFLYKFPKDVDSVIIKVVSEMAYPCSVVSVQNIMCPVYDLDHNVEFNGVYQSMTKKAAITLQKKDFPGEQFFVVFVIKPEDYACGGSFFIQEKENQTWNLQRKKNLEVTIVPSIKESVYVKSSLFSVFIFLSFYLGCLLVGFVHYLRFQRKSIDGSFGSNDGSGNMVASHPIAASTPEGSNYGTIDESSSSPGRQMSSPDGGPPGQSDTDSSVEESDFDTMPDIESDKNIIRTKMFLYLSDLSRKDRRIVSKKYKIYFWNIITIAVFYALPVIQLVITYQTVVNVTGNQDICYYNFLCAHPLGVLSAFNNILSNLGHVLLGFLFLLIVLRRDILHRRALEAKDIFAVEYGIPKHFGLFYAMGIALMMEGVLSACYHVCPNYSNFQFDTSFMYMIAGLCMLKLYQTRHPDINASAYSAYASFAVVIMVTVLGVVFGKNDVWFWVIFSAIHVLASLALSTQIYYMGRFKIDLGIFRRAAMVFYTDCIQQCSRPLYMDRMVLLVVGNLVNWSFALFGLIYRPRDFASYMLGIFICNLLLYLAFYIIMKLRSSEKVLPVPLFCIVATAVMWAAALYFFFQNLSSWERTPAESREKNRECILLDFFDDHDIWHFLSATALFFSFLVLLTLDDDLDVVRRDQIPVF</sequence>
<keyword evidence="6 9" id="KW-0472">Membrane</keyword>
<name>A0A6D2WVE0_PANTR</name>
<evidence type="ECO:0000256" key="7">
    <source>
        <dbReference type="ARBA" id="ARBA00023180"/>
    </source>
</evidence>
<feature type="chain" id="PRO_5025674079" evidence="10">
    <location>
        <begin position="20"/>
        <end position="827"/>
    </location>
</feature>
<gene>
    <name evidence="13" type="primary">SIDT1</name>
    <name evidence="11" type="ORF">CK820_G0023807</name>
</gene>
<evidence type="ECO:0000256" key="8">
    <source>
        <dbReference type="SAM" id="MobiDB-lite"/>
    </source>
</evidence>
<reference evidence="11 12" key="1">
    <citation type="submission" date="2017-12" db="EMBL/GenBank/DDBJ databases">
        <title>High-resolution comparative analysis of great ape genomes.</title>
        <authorList>
            <person name="Pollen A."/>
            <person name="Hastie A."/>
            <person name="Hormozdiari F."/>
            <person name="Dougherty M."/>
            <person name="Liu R."/>
            <person name="Chaisson M."/>
            <person name="Hoppe E."/>
            <person name="Hill C."/>
            <person name="Pang A."/>
            <person name="Hillier L."/>
            <person name="Baker C."/>
            <person name="Armstrong J."/>
            <person name="Shendure J."/>
            <person name="Paten B."/>
            <person name="Wilson R."/>
            <person name="Chao H."/>
            <person name="Schneider V."/>
            <person name="Ventura M."/>
            <person name="Kronenberg Z."/>
            <person name="Murali S."/>
            <person name="Gordon D."/>
            <person name="Cantsilieris S."/>
            <person name="Munson K."/>
            <person name="Nelson B."/>
            <person name="Raja A."/>
            <person name="Underwood J."/>
            <person name="Diekhans M."/>
            <person name="Fiddes I."/>
            <person name="Haussler D."/>
            <person name="Eichler E."/>
        </authorList>
    </citation>
    <scope>NUCLEOTIDE SEQUENCE [LARGE SCALE GENOMIC DNA]</scope>
    <source>
        <strain evidence="11">Yerkes chimp pedigree #C0471</strain>
    </source>
</reference>
<keyword evidence="7" id="KW-0325">Glycoprotein</keyword>
<dbReference type="InterPro" id="IPR025958">
    <property type="entry name" value="SID1_TM_fam"/>
</dbReference>
<evidence type="ECO:0000256" key="1">
    <source>
        <dbReference type="ARBA" id="ARBA00004141"/>
    </source>
</evidence>
<feature type="transmembrane region" description="Helical" evidence="9">
    <location>
        <begin position="311"/>
        <end position="333"/>
    </location>
</feature>
<dbReference type="PANTHER" id="PTHR12185:SF15">
    <property type="entry name" value="SID1 TRANSMEMBRANE FAMILY MEMBER 1"/>
    <property type="match status" value="1"/>
</dbReference>
<feature type="transmembrane region" description="Helical" evidence="9">
    <location>
        <begin position="684"/>
        <end position="703"/>
    </location>
</feature>
<feature type="transmembrane region" description="Helical" evidence="9">
    <location>
        <begin position="709"/>
        <end position="730"/>
    </location>
</feature>
<evidence type="ECO:0000313" key="11">
    <source>
        <dbReference type="EMBL" id="PNI53940.1"/>
    </source>
</evidence>
<keyword evidence="3 9" id="KW-0812">Transmembrane</keyword>
<feature type="compositionally biased region" description="Low complexity" evidence="8">
    <location>
        <begin position="375"/>
        <end position="385"/>
    </location>
</feature>
<keyword evidence="5 9" id="KW-1133">Transmembrane helix</keyword>
<feature type="transmembrane region" description="Helical" evidence="9">
    <location>
        <begin position="627"/>
        <end position="651"/>
    </location>
</feature>
<dbReference type="EMBL" id="NBAG03000270">
    <property type="protein sequence ID" value="PNI53940.1"/>
    <property type="molecule type" value="Genomic_DNA"/>
</dbReference>
<feature type="signal peptide" evidence="10">
    <location>
        <begin position="1"/>
        <end position="19"/>
    </location>
</feature>
<dbReference type="PANTHER" id="PTHR12185">
    <property type="entry name" value="SID1 TRANSMEMBRANE FAMILY MEMEBER"/>
    <property type="match status" value="1"/>
</dbReference>
<dbReference type="GeneID" id="470883"/>
<proteinExistence type="inferred from homology"/>
<evidence type="ECO:0000256" key="9">
    <source>
        <dbReference type="SAM" id="Phobius"/>
    </source>
</evidence>
<protein>
    <submittedName>
        <fullName evidence="11">SIDT1 isoform 1</fullName>
    </submittedName>
</protein>
<feature type="transmembrane region" description="Helical" evidence="9">
    <location>
        <begin position="571"/>
        <end position="590"/>
    </location>
</feature>
<dbReference type="RefSeq" id="XP_526266.2">
    <property type="nucleotide sequence ID" value="XM_526266.9"/>
</dbReference>
<evidence type="ECO:0000313" key="12">
    <source>
        <dbReference type="Proteomes" id="UP000236370"/>
    </source>
</evidence>
<dbReference type="OMA" id="SDTDMGI"/>
<feature type="transmembrane region" description="Helical" evidence="9">
    <location>
        <begin position="602"/>
        <end position="621"/>
    </location>
</feature>
<evidence type="ECO:0000313" key="13">
    <source>
        <dbReference type="VGNC" id="VGNC:7123"/>
    </source>
</evidence>
<evidence type="ECO:0000256" key="2">
    <source>
        <dbReference type="ARBA" id="ARBA00006618"/>
    </source>
</evidence>
<feature type="transmembrane region" description="Helical" evidence="9">
    <location>
        <begin position="544"/>
        <end position="565"/>
    </location>
</feature>
<organism evidence="11 12">
    <name type="scientific">Pan troglodytes</name>
    <name type="common">Chimpanzee</name>
    <dbReference type="NCBI Taxonomy" id="9598"/>
    <lineage>
        <taxon>Eukaryota</taxon>
        <taxon>Metazoa</taxon>
        <taxon>Chordata</taxon>
        <taxon>Craniata</taxon>
        <taxon>Vertebrata</taxon>
        <taxon>Euteleostomi</taxon>
        <taxon>Mammalia</taxon>
        <taxon>Eutheria</taxon>
        <taxon>Euarchontoglires</taxon>
        <taxon>Primates</taxon>
        <taxon>Haplorrhini</taxon>
        <taxon>Catarrhini</taxon>
        <taxon>Hominidae</taxon>
        <taxon>Pan</taxon>
    </lineage>
</organism>
<dbReference type="AlphaFoldDB" id="A0A6D2WVE0"/>
<feature type="region of interest" description="Disordered" evidence="8">
    <location>
        <begin position="355"/>
        <end position="408"/>
    </location>
</feature>
<comment type="subcellular location">
    <subcellularLocation>
        <location evidence="1">Membrane</location>
        <topology evidence="1">Multi-pass membrane protein</topology>
    </subcellularLocation>
</comment>
<dbReference type="GO" id="GO:0016020">
    <property type="term" value="C:membrane"/>
    <property type="evidence" value="ECO:0007669"/>
    <property type="project" value="UniProtKB-SubCell"/>
</dbReference>
<feature type="transmembrane region" description="Helical" evidence="9">
    <location>
        <begin position="793"/>
        <end position="812"/>
    </location>
</feature>
<evidence type="ECO:0000256" key="6">
    <source>
        <dbReference type="ARBA" id="ARBA00023136"/>
    </source>
</evidence>
<evidence type="ECO:0000256" key="5">
    <source>
        <dbReference type="ARBA" id="ARBA00022989"/>
    </source>
</evidence>
<feature type="transmembrane region" description="Helical" evidence="9">
    <location>
        <begin position="498"/>
        <end position="516"/>
    </location>
</feature>
<evidence type="ECO:0000256" key="10">
    <source>
        <dbReference type="SAM" id="SignalP"/>
    </source>
</evidence>
<evidence type="ECO:0000256" key="4">
    <source>
        <dbReference type="ARBA" id="ARBA00022729"/>
    </source>
</evidence>